<dbReference type="Gene3D" id="3.40.50.720">
    <property type="entry name" value="NAD(P)-binding Rossmann-like Domain"/>
    <property type="match status" value="1"/>
</dbReference>
<keyword evidence="3" id="KW-1185">Reference proteome</keyword>
<dbReference type="OrthoDB" id="5292533at2"/>
<sequence>MSGSWVAVTGATGFIGSVLLKSLIKEGWKIKALARHPRANDEFTQWIEGDLDNLDALRSLVENVSAVVHCAGRVRGSSLEDFIATNVEGTSNLVRASIQQASPPRFLLISSLAARQPELSWYATSKRMAEQLVIDHSHIMPCAVFRPTAVYGPGDKEMSPLFRVTQRGILPMVGKAAMRFGLLHVNDLVDAILCWLSTQAPVNGVYELDDGLPGGYDSQTVAAIAQDVWKRPVRCLFLPAPLVSLVANINLWSAQILRYSPMLTPGKVRELQHPDWVCDITPLTQALPNWRPRVRLRDALPQAI</sequence>
<dbReference type="SUPFAM" id="SSF51735">
    <property type="entry name" value="NAD(P)-binding Rossmann-fold domains"/>
    <property type="match status" value="1"/>
</dbReference>
<dbReference type="Pfam" id="PF01370">
    <property type="entry name" value="Epimerase"/>
    <property type="match status" value="1"/>
</dbReference>
<proteinExistence type="predicted"/>
<organism evidence="2 3">
    <name type="scientific">Nitrosospira lacus</name>
    <dbReference type="NCBI Taxonomy" id="1288494"/>
    <lineage>
        <taxon>Bacteria</taxon>
        <taxon>Pseudomonadati</taxon>
        <taxon>Pseudomonadota</taxon>
        <taxon>Betaproteobacteria</taxon>
        <taxon>Nitrosomonadales</taxon>
        <taxon>Nitrosomonadaceae</taxon>
        <taxon>Nitrosospira</taxon>
    </lineage>
</organism>
<dbReference type="InterPro" id="IPR001509">
    <property type="entry name" value="Epimerase_deHydtase"/>
</dbReference>
<dbReference type="KEGG" id="nlc:EBAPG3_001560"/>
<accession>A0A1W6SLC0</accession>
<evidence type="ECO:0000313" key="3">
    <source>
        <dbReference type="Proteomes" id="UP000012179"/>
    </source>
</evidence>
<dbReference type="AlphaFoldDB" id="A0A1W6SLC0"/>
<evidence type="ECO:0000259" key="1">
    <source>
        <dbReference type="Pfam" id="PF01370"/>
    </source>
</evidence>
<dbReference type="Proteomes" id="UP000012179">
    <property type="component" value="Chromosome"/>
</dbReference>
<feature type="domain" description="NAD-dependent epimerase/dehydratase" evidence="1">
    <location>
        <begin position="6"/>
        <end position="205"/>
    </location>
</feature>
<name>A0A1W6SLC0_9PROT</name>
<dbReference type="PANTHER" id="PTHR48079:SF6">
    <property type="entry name" value="NAD(P)-BINDING DOMAIN-CONTAINING PROTEIN-RELATED"/>
    <property type="match status" value="1"/>
</dbReference>
<dbReference type="InterPro" id="IPR051783">
    <property type="entry name" value="NAD(P)-dependent_oxidoreduct"/>
</dbReference>
<evidence type="ECO:0000313" key="2">
    <source>
        <dbReference type="EMBL" id="ARO86572.1"/>
    </source>
</evidence>
<dbReference type="InterPro" id="IPR036291">
    <property type="entry name" value="NAD(P)-bd_dom_sf"/>
</dbReference>
<reference evidence="2 3" key="1">
    <citation type="journal article" date="2015" name="Int. J. Syst. Evol. Microbiol.">
        <title>Nitrosospira lacus sp. nov., a psychrotolerant, ammonia-oxidizing bacterium from sandy lake sediment.</title>
        <authorList>
            <person name="Urakawa H."/>
            <person name="Garcia J.C."/>
            <person name="Nielsen J.L."/>
            <person name="Le V.Q."/>
            <person name="Kozlowski J.A."/>
            <person name="Stein L.Y."/>
            <person name="Lim C.K."/>
            <person name="Pommerening-Roser A."/>
            <person name="Martens-Habbena W."/>
            <person name="Stahl D.A."/>
            <person name="Klotz M.G."/>
        </authorList>
    </citation>
    <scope>NUCLEOTIDE SEQUENCE [LARGE SCALE GENOMIC DNA]</scope>
    <source>
        <strain evidence="2 3">APG3</strain>
    </source>
</reference>
<dbReference type="PANTHER" id="PTHR48079">
    <property type="entry name" value="PROTEIN YEEZ"/>
    <property type="match status" value="1"/>
</dbReference>
<dbReference type="EMBL" id="CP021106">
    <property type="protein sequence ID" value="ARO86572.1"/>
    <property type="molecule type" value="Genomic_DNA"/>
</dbReference>
<dbReference type="GO" id="GO:0004029">
    <property type="term" value="F:aldehyde dehydrogenase (NAD+) activity"/>
    <property type="evidence" value="ECO:0007669"/>
    <property type="project" value="TreeGrafter"/>
</dbReference>
<dbReference type="GO" id="GO:0005737">
    <property type="term" value="C:cytoplasm"/>
    <property type="evidence" value="ECO:0007669"/>
    <property type="project" value="TreeGrafter"/>
</dbReference>
<protein>
    <submittedName>
        <fullName evidence="2">Epimerase</fullName>
    </submittedName>
</protein>
<gene>
    <name evidence="2" type="ORF">EBAPG3_001560</name>
</gene>